<dbReference type="AlphaFoldDB" id="A0A930PLA5"/>
<protein>
    <submittedName>
        <fullName evidence="1">Uncharacterized protein</fullName>
    </submittedName>
</protein>
<dbReference type="RefSeq" id="WP_303945292.1">
    <property type="nucleotide sequence ID" value="NZ_JABZXO010000022.1"/>
</dbReference>
<evidence type="ECO:0000313" key="2">
    <source>
        <dbReference type="Proteomes" id="UP000770330"/>
    </source>
</evidence>
<gene>
    <name evidence="1" type="ORF">HXO61_07860</name>
</gene>
<proteinExistence type="predicted"/>
<reference evidence="1" key="1">
    <citation type="submission" date="2020-04" db="EMBL/GenBank/DDBJ databases">
        <title>Deep metagenomics examines the oral microbiome during advanced dental caries in children, revealing novel taxa and co-occurrences with host molecules.</title>
        <authorList>
            <person name="Baker J.L."/>
            <person name="Morton J.T."/>
            <person name="Dinis M."/>
            <person name="Alvarez R."/>
            <person name="Tran N.C."/>
            <person name="Knight R."/>
            <person name="Edlund A."/>
        </authorList>
    </citation>
    <scope>NUCLEOTIDE SEQUENCE</scope>
    <source>
        <strain evidence="1">JCVI_39_bin.18</strain>
    </source>
</reference>
<name>A0A930PLA5_9MICC</name>
<dbReference type="EMBL" id="JABZXO010000022">
    <property type="protein sequence ID" value="MBF1657827.1"/>
    <property type="molecule type" value="Genomic_DNA"/>
</dbReference>
<comment type="caution">
    <text evidence="1">The sequence shown here is derived from an EMBL/GenBank/DDBJ whole genome shotgun (WGS) entry which is preliminary data.</text>
</comment>
<evidence type="ECO:0000313" key="1">
    <source>
        <dbReference type="EMBL" id="MBF1657827.1"/>
    </source>
</evidence>
<organism evidence="1 2">
    <name type="scientific">Rothia mucilaginosa</name>
    <dbReference type="NCBI Taxonomy" id="43675"/>
    <lineage>
        <taxon>Bacteria</taxon>
        <taxon>Bacillati</taxon>
        <taxon>Actinomycetota</taxon>
        <taxon>Actinomycetes</taxon>
        <taxon>Micrococcales</taxon>
        <taxon>Micrococcaceae</taxon>
        <taxon>Rothia</taxon>
    </lineage>
</organism>
<sequence length="204" mass="22833">MSFLEENVLTPPDRKPPVTKEELKHLGKLYGARIVAERIFAERKDLNLAKVPTTREIIARYYPTAVTLRNIERENGSTNPIGYWDEAAVKKIVKAYPNPIKVKKPLPDPVLLTGPTALQQTYISYPEAPGENLAANMFKSLGLSPEYQKVTNGGASGFYTVKRIQSAISQEGHPYYLTESWDSALKLTNKLVTELKERITNQGS</sequence>
<accession>A0A930PLA5</accession>
<dbReference type="Proteomes" id="UP000770330">
    <property type="component" value="Unassembled WGS sequence"/>
</dbReference>